<name>A0A941EX49_9ACTN</name>
<organism evidence="1 2">
    <name type="scientific">Actinospica durhamensis</name>
    <dbReference type="NCBI Taxonomy" id="1508375"/>
    <lineage>
        <taxon>Bacteria</taxon>
        <taxon>Bacillati</taxon>
        <taxon>Actinomycetota</taxon>
        <taxon>Actinomycetes</taxon>
        <taxon>Catenulisporales</taxon>
        <taxon>Actinospicaceae</taxon>
        <taxon>Actinospica</taxon>
    </lineage>
</organism>
<accession>A0A941EX49</accession>
<dbReference type="EMBL" id="JAGSOG010000341">
    <property type="protein sequence ID" value="MBR7838861.1"/>
    <property type="molecule type" value="Genomic_DNA"/>
</dbReference>
<sequence>MEPERGEVLLDEAELLADSIAEDEPGGWGKLICLSRVARLRAAAEPERAENIASTIDEPLWKAKALVGIAHAWLQLR</sequence>
<comment type="caution">
    <text evidence="1">The sequence shown here is derived from an EMBL/GenBank/DDBJ whole genome shotgun (WGS) entry which is preliminary data.</text>
</comment>
<reference evidence="1" key="1">
    <citation type="submission" date="2021-04" db="EMBL/GenBank/DDBJ databases">
        <title>Genome based classification of Actinospica acidithermotolerans sp. nov., an actinobacterium isolated from an Indonesian hot spring.</title>
        <authorList>
            <person name="Kusuma A.B."/>
            <person name="Putra K.E."/>
            <person name="Nafisah S."/>
            <person name="Loh J."/>
            <person name="Nouioui I."/>
            <person name="Goodfellow M."/>
        </authorList>
    </citation>
    <scope>NUCLEOTIDE SEQUENCE</scope>
    <source>
        <strain evidence="1">CSCA 57</strain>
    </source>
</reference>
<dbReference type="RefSeq" id="WP_212533311.1">
    <property type="nucleotide sequence ID" value="NZ_JAGSOG010000341.1"/>
</dbReference>
<dbReference type="Proteomes" id="UP000675781">
    <property type="component" value="Unassembled WGS sequence"/>
</dbReference>
<gene>
    <name evidence="1" type="ORF">KDL01_36680</name>
</gene>
<evidence type="ECO:0000313" key="2">
    <source>
        <dbReference type="Proteomes" id="UP000675781"/>
    </source>
</evidence>
<proteinExistence type="predicted"/>
<evidence type="ECO:0000313" key="1">
    <source>
        <dbReference type="EMBL" id="MBR7838861.1"/>
    </source>
</evidence>
<protein>
    <submittedName>
        <fullName evidence="1">Uncharacterized protein</fullName>
    </submittedName>
</protein>
<keyword evidence="2" id="KW-1185">Reference proteome</keyword>
<dbReference type="AlphaFoldDB" id="A0A941EX49"/>